<evidence type="ECO:0000313" key="2">
    <source>
        <dbReference type="Proteomes" id="UP000672032"/>
    </source>
</evidence>
<dbReference type="EMBL" id="CP063407">
    <property type="protein sequence ID" value="QSZ33047.1"/>
    <property type="molecule type" value="Genomic_DNA"/>
</dbReference>
<protein>
    <submittedName>
        <fullName evidence="1">Uncharacterized protein</fullName>
    </submittedName>
</protein>
<accession>A0A8A3PD21</accession>
<organism evidence="1 2">
    <name type="scientific">Monilinia vaccinii-corymbosi</name>
    <dbReference type="NCBI Taxonomy" id="61207"/>
    <lineage>
        <taxon>Eukaryota</taxon>
        <taxon>Fungi</taxon>
        <taxon>Dikarya</taxon>
        <taxon>Ascomycota</taxon>
        <taxon>Pezizomycotina</taxon>
        <taxon>Leotiomycetes</taxon>
        <taxon>Helotiales</taxon>
        <taxon>Sclerotiniaceae</taxon>
        <taxon>Monilinia</taxon>
    </lineage>
</organism>
<name>A0A8A3PD21_9HELO</name>
<dbReference type="AlphaFoldDB" id="A0A8A3PD21"/>
<proteinExistence type="predicted"/>
<sequence>MSDYSLALTQDDSPEIYKAISPISLYRSYPAEE</sequence>
<dbReference type="Proteomes" id="UP000672032">
    <property type="component" value="Chromosome 3"/>
</dbReference>
<evidence type="ECO:0000313" key="1">
    <source>
        <dbReference type="EMBL" id="QSZ33047.1"/>
    </source>
</evidence>
<reference evidence="1" key="1">
    <citation type="submission" date="2020-10" db="EMBL/GenBank/DDBJ databases">
        <title>Genome Sequence of Monilinia vaccinii-corymbosi Sheds Light on Mummy Berry Disease Infection of Blueberry and Mating Type.</title>
        <authorList>
            <person name="Yow A.G."/>
            <person name="Zhang Y."/>
            <person name="Bansal K."/>
            <person name="Eacker S.M."/>
            <person name="Sullivan S."/>
            <person name="Liachko I."/>
            <person name="Cubeta M.A."/>
            <person name="Rollins J.A."/>
            <person name="Ashrafi H."/>
        </authorList>
    </citation>
    <scope>NUCLEOTIDE SEQUENCE</scope>
    <source>
        <strain evidence="1">RL-1</strain>
    </source>
</reference>
<gene>
    <name evidence="1" type="ORF">DSL72_002632</name>
</gene>
<keyword evidence="2" id="KW-1185">Reference proteome</keyword>